<organism evidence="1 2">
    <name type="scientific">Rhizopogon vesiculosus</name>
    <dbReference type="NCBI Taxonomy" id="180088"/>
    <lineage>
        <taxon>Eukaryota</taxon>
        <taxon>Fungi</taxon>
        <taxon>Dikarya</taxon>
        <taxon>Basidiomycota</taxon>
        <taxon>Agaricomycotina</taxon>
        <taxon>Agaricomycetes</taxon>
        <taxon>Agaricomycetidae</taxon>
        <taxon>Boletales</taxon>
        <taxon>Suillineae</taxon>
        <taxon>Rhizopogonaceae</taxon>
        <taxon>Rhizopogon</taxon>
    </lineage>
</organism>
<dbReference type="EMBL" id="LVVM01003520">
    <property type="protein sequence ID" value="OJA14715.1"/>
    <property type="molecule type" value="Genomic_DNA"/>
</dbReference>
<protein>
    <submittedName>
        <fullName evidence="1">Uncharacterized protein</fullName>
    </submittedName>
</protein>
<reference evidence="1 2" key="1">
    <citation type="submission" date="2016-03" db="EMBL/GenBank/DDBJ databases">
        <title>Comparative genomics of the ectomycorrhizal sister species Rhizopogon vinicolor and Rhizopogon vesiculosus (Basidiomycota: Boletales) reveals a divergence of the mating type B locus.</title>
        <authorList>
            <person name="Mujic A.B."/>
            <person name="Kuo A."/>
            <person name="Tritt A."/>
            <person name="Lipzen A."/>
            <person name="Chen C."/>
            <person name="Johnson J."/>
            <person name="Sharma A."/>
            <person name="Barry K."/>
            <person name="Grigoriev I.V."/>
            <person name="Spatafora J.W."/>
        </authorList>
    </citation>
    <scope>NUCLEOTIDE SEQUENCE [LARGE SCALE GENOMIC DNA]</scope>
    <source>
        <strain evidence="1 2">AM-OR11-056</strain>
    </source>
</reference>
<sequence>MNDPVEGVPSDEEERETCKWEKAKKGAHEILSSTIPSAWLSKKCQYQFFWFFTARIKPQSTGFTRNASIQAMLEEDPIEYVSYWRRRVRKLLLSRQRRDLVPRLSCKQPHQNVLPPDTPAIAPQRTPGTSVQAAPVITDFVVVQHFVRDAVSLQVGRVVRDLLKLVNGTDLDMLNHCIYG</sequence>
<evidence type="ECO:0000313" key="1">
    <source>
        <dbReference type="EMBL" id="OJA14715.1"/>
    </source>
</evidence>
<name>A0A1J8Q436_9AGAM</name>
<proteinExistence type="predicted"/>
<gene>
    <name evidence="1" type="ORF">AZE42_04364</name>
</gene>
<dbReference type="Proteomes" id="UP000183567">
    <property type="component" value="Unassembled WGS sequence"/>
</dbReference>
<dbReference type="STRING" id="180088.A0A1J8Q436"/>
<dbReference type="AlphaFoldDB" id="A0A1J8Q436"/>
<keyword evidence="2" id="KW-1185">Reference proteome</keyword>
<accession>A0A1J8Q436</accession>
<evidence type="ECO:0000313" key="2">
    <source>
        <dbReference type="Proteomes" id="UP000183567"/>
    </source>
</evidence>
<dbReference type="OrthoDB" id="760868at2759"/>
<comment type="caution">
    <text evidence="1">The sequence shown here is derived from an EMBL/GenBank/DDBJ whole genome shotgun (WGS) entry which is preliminary data.</text>
</comment>